<gene>
    <name evidence="1" type="ORF">ACBP88_14675</name>
</gene>
<dbReference type="EMBL" id="JBGJLR010000019">
    <property type="protein sequence ID" value="MEZ2740672.1"/>
    <property type="molecule type" value="Genomic_DNA"/>
</dbReference>
<dbReference type="Pfam" id="PF04364">
    <property type="entry name" value="DNA_pol3_chi"/>
    <property type="match status" value="1"/>
</dbReference>
<dbReference type="RefSeq" id="WP_313606084.1">
    <property type="nucleotide sequence ID" value="NZ_DAMCKS010000026.1"/>
</dbReference>
<dbReference type="SUPFAM" id="SSF102400">
    <property type="entry name" value="DNA polymerase III chi subunit"/>
    <property type="match status" value="1"/>
</dbReference>
<dbReference type="InterPro" id="IPR036768">
    <property type="entry name" value="PolIII_chi_sf"/>
</dbReference>
<protein>
    <submittedName>
        <fullName evidence="1">DNA polymerase III subunit chi</fullName>
    </submittedName>
</protein>
<dbReference type="PANTHER" id="PTHR38767:SF1">
    <property type="entry name" value="DNA POLYMERASE III SUBUNIT CHI"/>
    <property type="match status" value="1"/>
</dbReference>
<keyword evidence="2" id="KW-1185">Reference proteome</keyword>
<evidence type="ECO:0000313" key="2">
    <source>
        <dbReference type="Proteomes" id="UP001567350"/>
    </source>
</evidence>
<evidence type="ECO:0000313" key="1">
    <source>
        <dbReference type="EMBL" id="MEZ2740672.1"/>
    </source>
</evidence>
<name>A0ABV4IFQ9_9BURK</name>
<proteinExistence type="predicted"/>
<accession>A0ABV4IFQ9</accession>
<dbReference type="Proteomes" id="UP001567350">
    <property type="component" value="Unassembled WGS sequence"/>
</dbReference>
<dbReference type="Gene3D" id="3.40.50.10110">
    <property type="entry name" value="DNA polymerase III subunit chi"/>
    <property type="match status" value="1"/>
</dbReference>
<comment type="caution">
    <text evidence="1">The sequence shown here is derived from an EMBL/GenBank/DDBJ whole genome shotgun (WGS) entry which is preliminary data.</text>
</comment>
<sequence length="151" mass="17157">MTDTTSSPQVAFHFNAPDKLDYVCRFIRKALRHDARVTVVAPLERLRQLSARLWKFAGHEFLAHAVQGDDAELFALAPVVLVEAAEFSTHREVLLNLGLEIPQGFESFSKVVEVVSSFDEQDRAFARTRWRSYQSAGHAIERFDLVLQGDR</sequence>
<organism evidence="1 2">
    <name type="scientific">Comamonas jiangduensis</name>
    <dbReference type="NCBI Taxonomy" id="1194168"/>
    <lineage>
        <taxon>Bacteria</taxon>
        <taxon>Pseudomonadati</taxon>
        <taxon>Pseudomonadota</taxon>
        <taxon>Betaproteobacteria</taxon>
        <taxon>Burkholderiales</taxon>
        <taxon>Comamonadaceae</taxon>
        <taxon>Comamonas</taxon>
    </lineage>
</organism>
<dbReference type="PANTHER" id="PTHR38767">
    <property type="entry name" value="DNA POLYMERASE III SUBUNIT CHI"/>
    <property type="match status" value="1"/>
</dbReference>
<reference evidence="1 2" key="1">
    <citation type="submission" date="2024-08" db="EMBL/GenBank/DDBJ databases">
        <authorList>
            <person name="Feng Z."/>
            <person name="Ronholm J."/>
        </authorList>
    </citation>
    <scope>NUCLEOTIDE SEQUENCE [LARGE SCALE GENOMIC DNA]</scope>
    <source>
        <strain evidence="1 2">4-AB0-8</strain>
    </source>
</reference>
<dbReference type="InterPro" id="IPR007459">
    <property type="entry name" value="DNA_pol3_chi"/>
</dbReference>